<name>A0A8J4X334_CLAMG</name>
<comment type="caution">
    <text evidence="1">The sequence shown here is derived from an EMBL/GenBank/DDBJ whole genome shotgun (WGS) entry which is preliminary data.</text>
</comment>
<feature type="non-terminal residue" evidence="1">
    <location>
        <position position="1"/>
    </location>
</feature>
<reference evidence="1" key="1">
    <citation type="submission" date="2020-07" db="EMBL/GenBank/DDBJ databases">
        <title>Clarias magur genome sequencing, assembly and annotation.</title>
        <authorList>
            <person name="Kushwaha B."/>
            <person name="Kumar R."/>
            <person name="Das P."/>
            <person name="Joshi C.G."/>
            <person name="Kumar D."/>
            <person name="Nagpure N.S."/>
            <person name="Pandey M."/>
            <person name="Agarwal S."/>
            <person name="Srivastava S."/>
            <person name="Singh M."/>
            <person name="Sahoo L."/>
            <person name="Jayasankar P."/>
            <person name="Meher P.K."/>
            <person name="Koringa P.G."/>
            <person name="Iquebal M.A."/>
            <person name="Das S.P."/>
            <person name="Bit A."/>
            <person name="Patnaik S."/>
            <person name="Patel N."/>
            <person name="Shah T.M."/>
            <person name="Hinsu A."/>
            <person name="Jena J.K."/>
        </authorList>
    </citation>
    <scope>NUCLEOTIDE SEQUENCE</scope>
    <source>
        <strain evidence="1">CIFAMagur01</strain>
        <tissue evidence="1">Testis</tissue>
    </source>
</reference>
<organism evidence="1 2">
    <name type="scientific">Clarias magur</name>
    <name type="common">Asian catfish</name>
    <name type="synonym">Macropteronotus magur</name>
    <dbReference type="NCBI Taxonomy" id="1594786"/>
    <lineage>
        <taxon>Eukaryota</taxon>
        <taxon>Metazoa</taxon>
        <taxon>Chordata</taxon>
        <taxon>Craniata</taxon>
        <taxon>Vertebrata</taxon>
        <taxon>Euteleostomi</taxon>
        <taxon>Actinopterygii</taxon>
        <taxon>Neopterygii</taxon>
        <taxon>Teleostei</taxon>
        <taxon>Ostariophysi</taxon>
        <taxon>Siluriformes</taxon>
        <taxon>Clariidae</taxon>
        <taxon>Clarias</taxon>
    </lineage>
</organism>
<proteinExistence type="predicted"/>
<evidence type="ECO:0000313" key="2">
    <source>
        <dbReference type="Proteomes" id="UP000727407"/>
    </source>
</evidence>
<protein>
    <submittedName>
        <fullName evidence="1">Defensin-like protein</fullName>
    </submittedName>
</protein>
<evidence type="ECO:0000313" key="1">
    <source>
        <dbReference type="EMBL" id="KAF5902732.1"/>
    </source>
</evidence>
<accession>A0A8J4X334</accession>
<feature type="non-terminal residue" evidence="1">
    <location>
        <position position="51"/>
    </location>
</feature>
<dbReference type="Proteomes" id="UP000727407">
    <property type="component" value="Unassembled WGS sequence"/>
</dbReference>
<dbReference type="AlphaFoldDB" id="A0A8J4X334"/>
<sequence length="51" mass="5758">AQPALPKRRRAWTDCRKPRVPLRASEIWRPAKGGLCSGTTAAARRRCCFPH</sequence>
<keyword evidence="2" id="KW-1185">Reference proteome</keyword>
<gene>
    <name evidence="1" type="primary">murD</name>
    <name evidence="1" type="ORF">DAT39_007538</name>
</gene>
<dbReference type="EMBL" id="QNUK01000085">
    <property type="protein sequence ID" value="KAF5902732.1"/>
    <property type="molecule type" value="Genomic_DNA"/>
</dbReference>